<evidence type="ECO:0000256" key="2">
    <source>
        <dbReference type="ARBA" id="ARBA00023002"/>
    </source>
</evidence>
<dbReference type="Proteomes" id="UP000272400">
    <property type="component" value="Unassembled WGS sequence"/>
</dbReference>
<dbReference type="FunFam" id="3.40.50.720:FF:000084">
    <property type="entry name" value="Short-chain dehydrogenase reductase"/>
    <property type="match status" value="1"/>
</dbReference>
<keyword evidence="5" id="KW-1185">Reference proteome</keyword>
<evidence type="ECO:0000259" key="3">
    <source>
        <dbReference type="SMART" id="SM00822"/>
    </source>
</evidence>
<comment type="caution">
    <text evidence="4">The sequence shown here is derived from an EMBL/GenBank/DDBJ whole genome shotgun (WGS) entry which is preliminary data.</text>
</comment>
<dbReference type="EMBL" id="RJKE01000001">
    <property type="protein sequence ID" value="ROO86845.1"/>
    <property type="molecule type" value="Genomic_DNA"/>
</dbReference>
<dbReference type="AlphaFoldDB" id="A0A3N1CZZ1"/>
<dbReference type="InterPro" id="IPR036291">
    <property type="entry name" value="NAD(P)-bd_dom_sf"/>
</dbReference>
<dbReference type="RefSeq" id="WP_123670611.1">
    <property type="nucleotide sequence ID" value="NZ_RJKE01000001.1"/>
</dbReference>
<dbReference type="OrthoDB" id="286404at2"/>
<dbReference type="PANTHER" id="PTHR42760:SF135">
    <property type="entry name" value="BLL7886 PROTEIN"/>
    <property type="match status" value="1"/>
</dbReference>
<keyword evidence="2" id="KW-0560">Oxidoreductase</keyword>
<dbReference type="SUPFAM" id="SSF51735">
    <property type="entry name" value="NAD(P)-binding Rossmann-fold domains"/>
    <property type="match status" value="1"/>
</dbReference>
<gene>
    <name evidence="4" type="ORF">EDD29_4427</name>
</gene>
<protein>
    <submittedName>
        <fullName evidence="4">2-deoxy-D-gluconate 3-dehydrogenase</fullName>
    </submittedName>
</protein>
<dbReference type="NCBIfam" id="NF005559">
    <property type="entry name" value="PRK07231.1"/>
    <property type="match status" value="1"/>
</dbReference>
<organism evidence="4 5">
    <name type="scientific">Actinocorallia herbida</name>
    <dbReference type="NCBI Taxonomy" id="58109"/>
    <lineage>
        <taxon>Bacteria</taxon>
        <taxon>Bacillati</taxon>
        <taxon>Actinomycetota</taxon>
        <taxon>Actinomycetes</taxon>
        <taxon>Streptosporangiales</taxon>
        <taxon>Thermomonosporaceae</taxon>
        <taxon>Actinocorallia</taxon>
    </lineage>
</organism>
<dbReference type="Pfam" id="PF13561">
    <property type="entry name" value="adh_short_C2"/>
    <property type="match status" value="1"/>
</dbReference>
<dbReference type="PANTHER" id="PTHR42760">
    <property type="entry name" value="SHORT-CHAIN DEHYDROGENASES/REDUCTASES FAMILY MEMBER"/>
    <property type="match status" value="1"/>
</dbReference>
<dbReference type="PRINTS" id="PR00080">
    <property type="entry name" value="SDRFAMILY"/>
</dbReference>
<dbReference type="InterPro" id="IPR057326">
    <property type="entry name" value="KR_dom"/>
</dbReference>
<dbReference type="GO" id="GO:0016616">
    <property type="term" value="F:oxidoreductase activity, acting on the CH-OH group of donors, NAD or NADP as acceptor"/>
    <property type="evidence" value="ECO:0007669"/>
    <property type="project" value="UniProtKB-ARBA"/>
</dbReference>
<name>A0A3N1CZZ1_9ACTN</name>
<proteinExistence type="inferred from homology"/>
<dbReference type="SMART" id="SM00822">
    <property type="entry name" value="PKS_KR"/>
    <property type="match status" value="1"/>
</dbReference>
<dbReference type="PRINTS" id="PR00081">
    <property type="entry name" value="GDHRDH"/>
</dbReference>
<sequence>MSGGTVLERFGLVGKAALVTGASRGIGRAVAVAFAEAGADVALAARDLDALKRVAGEIEGLGRSAVVVGCDVSDSVQIEAMVETAVDALGGLDVLVNNAGVMRCVGPFTQLDEDDWAATMGVNVGGAVAACRAAAPHLRAKGAGSVVNIASIMGLGGMPFAASYAVSKAALISLSQALAIEWAPHGVRVNALAPGWTHTAKTHAVSSDPAGFDLAVASVPAGRWADPDDIAGAAVFLASDASSYVTGQCLAVDGGWSVDLAGPGLRAMLASLGGRTPVGDA</sequence>
<dbReference type="PROSITE" id="PS00061">
    <property type="entry name" value="ADH_SHORT"/>
    <property type="match status" value="1"/>
</dbReference>
<dbReference type="Gene3D" id="3.40.50.720">
    <property type="entry name" value="NAD(P)-binding Rossmann-like Domain"/>
    <property type="match status" value="1"/>
</dbReference>
<reference evidence="4 5" key="1">
    <citation type="submission" date="2018-11" db="EMBL/GenBank/DDBJ databases">
        <title>Sequencing the genomes of 1000 actinobacteria strains.</title>
        <authorList>
            <person name="Klenk H.-P."/>
        </authorList>
    </citation>
    <scope>NUCLEOTIDE SEQUENCE [LARGE SCALE GENOMIC DNA]</scope>
    <source>
        <strain evidence="4 5">DSM 44254</strain>
    </source>
</reference>
<evidence type="ECO:0000313" key="5">
    <source>
        <dbReference type="Proteomes" id="UP000272400"/>
    </source>
</evidence>
<evidence type="ECO:0000256" key="1">
    <source>
        <dbReference type="ARBA" id="ARBA00006484"/>
    </source>
</evidence>
<dbReference type="GO" id="GO:0030497">
    <property type="term" value="P:fatty acid elongation"/>
    <property type="evidence" value="ECO:0007669"/>
    <property type="project" value="TreeGrafter"/>
</dbReference>
<dbReference type="InterPro" id="IPR002347">
    <property type="entry name" value="SDR_fam"/>
</dbReference>
<feature type="domain" description="Ketoreductase" evidence="3">
    <location>
        <begin position="15"/>
        <end position="199"/>
    </location>
</feature>
<accession>A0A3N1CZZ1</accession>
<evidence type="ECO:0000313" key="4">
    <source>
        <dbReference type="EMBL" id="ROO86845.1"/>
    </source>
</evidence>
<comment type="similarity">
    <text evidence="1">Belongs to the short-chain dehydrogenases/reductases (SDR) family.</text>
</comment>
<dbReference type="InterPro" id="IPR020904">
    <property type="entry name" value="Sc_DH/Rdtase_CS"/>
</dbReference>